<dbReference type="Proteomes" id="UP000003653">
    <property type="component" value="Unassembled WGS sequence"/>
</dbReference>
<feature type="region of interest" description="Disordered" evidence="1">
    <location>
        <begin position="48"/>
        <end position="74"/>
    </location>
</feature>
<proteinExistence type="predicted"/>
<keyword evidence="3" id="KW-1185">Reference proteome</keyword>
<organism evidence="2 3">
    <name type="scientific">Mycobacterium parascrofulaceum ATCC BAA-614</name>
    <dbReference type="NCBI Taxonomy" id="525368"/>
    <lineage>
        <taxon>Bacteria</taxon>
        <taxon>Bacillati</taxon>
        <taxon>Actinomycetota</taxon>
        <taxon>Actinomycetes</taxon>
        <taxon>Mycobacteriales</taxon>
        <taxon>Mycobacteriaceae</taxon>
        <taxon>Mycobacterium</taxon>
        <taxon>Mycobacterium simiae complex</taxon>
    </lineage>
</organism>
<dbReference type="AlphaFoldDB" id="D5P3G9"/>
<sequence>MKSKVVVLLAGLMLALVLLTRYFALSRSGVPLGWLLYLGLPITGCPAPTDHRQHVARGRPPGRRRGGPGRPFNA</sequence>
<gene>
    <name evidence="2" type="ORF">HMPREF0591_0713</name>
</gene>
<dbReference type="eggNOG" id="ENOG503251M">
    <property type="taxonomic scope" value="Bacteria"/>
</dbReference>
<accession>D5P3G9</accession>
<comment type="caution">
    <text evidence="2">The sequence shown here is derived from an EMBL/GenBank/DDBJ whole genome shotgun (WGS) entry which is preliminary data.</text>
</comment>
<reference evidence="2 3" key="1">
    <citation type="submission" date="2010-04" db="EMBL/GenBank/DDBJ databases">
        <authorList>
            <person name="Muzny D."/>
            <person name="Qin X."/>
            <person name="Deng J."/>
            <person name="Jiang H."/>
            <person name="Liu Y."/>
            <person name="Qu J."/>
            <person name="Song X.-Z."/>
            <person name="Zhang L."/>
            <person name="Thornton R."/>
            <person name="Coyle M."/>
            <person name="Francisco L."/>
            <person name="Jackson L."/>
            <person name="Javaid M."/>
            <person name="Korchina V."/>
            <person name="Kovar C."/>
            <person name="Mata R."/>
            <person name="Mathew T."/>
            <person name="Ngo R."/>
            <person name="Nguyen L."/>
            <person name="Nguyen N."/>
            <person name="Okwuonu G."/>
            <person name="Ongeri F."/>
            <person name="Pham C."/>
            <person name="Simmons D."/>
            <person name="Wilczek-Boney K."/>
            <person name="Hale W."/>
            <person name="Jakkamsetti A."/>
            <person name="Pham P."/>
            <person name="Ruth R."/>
            <person name="San Lucas F."/>
            <person name="Warren J."/>
            <person name="Zhang J."/>
            <person name="Zhao Z."/>
            <person name="Zhou C."/>
            <person name="Zhu D."/>
            <person name="Lee S."/>
            <person name="Bess C."/>
            <person name="Blankenburg K."/>
            <person name="Forbes L."/>
            <person name="Fu Q."/>
            <person name="Gubbala S."/>
            <person name="Hirani K."/>
            <person name="Jayaseelan J.C."/>
            <person name="Lara F."/>
            <person name="Munidasa M."/>
            <person name="Palculict T."/>
            <person name="Patil S."/>
            <person name="Pu L.-L."/>
            <person name="Saada N."/>
            <person name="Tang L."/>
            <person name="Weissenberger G."/>
            <person name="Zhu Y."/>
            <person name="Hemphill L."/>
            <person name="Shang Y."/>
            <person name="Youmans B."/>
            <person name="Ayvaz T."/>
            <person name="Ross M."/>
            <person name="Santibanez J."/>
            <person name="Aqrawi P."/>
            <person name="Gross S."/>
            <person name="Joshi V."/>
            <person name="Fowler G."/>
            <person name="Nazareth L."/>
            <person name="Reid J."/>
            <person name="Worley K."/>
            <person name="Petrosino J."/>
            <person name="Highlander S."/>
            <person name="Gibbs R."/>
        </authorList>
    </citation>
    <scope>NUCLEOTIDE SEQUENCE [LARGE SCALE GENOMIC DNA]</scope>
    <source>
        <strain evidence="2 3">ATCC BAA-614</strain>
    </source>
</reference>
<evidence type="ECO:0000313" key="3">
    <source>
        <dbReference type="Proteomes" id="UP000003653"/>
    </source>
</evidence>
<dbReference type="EMBL" id="ADNV01000073">
    <property type="protein sequence ID" value="EFG79366.1"/>
    <property type="molecule type" value="Genomic_DNA"/>
</dbReference>
<name>D5P3G9_9MYCO</name>
<evidence type="ECO:0000313" key="2">
    <source>
        <dbReference type="EMBL" id="EFG79366.1"/>
    </source>
</evidence>
<protein>
    <submittedName>
        <fullName evidence="2">Uncharacterized protein</fullName>
    </submittedName>
</protein>
<dbReference type="HOGENOM" id="CLU_2683960_0_0_11"/>
<feature type="compositionally biased region" description="Basic residues" evidence="1">
    <location>
        <begin position="54"/>
        <end position="67"/>
    </location>
</feature>
<evidence type="ECO:0000256" key="1">
    <source>
        <dbReference type="SAM" id="MobiDB-lite"/>
    </source>
</evidence>